<dbReference type="GO" id="GO:0003755">
    <property type="term" value="F:peptidyl-prolyl cis-trans isomerase activity"/>
    <property type="evidence" value="ECO:0007669"/>
    <property type="project" value="UniProtKB-UniRule"/>
</dbReference>
<feature type="domain" description="PPIase FKBP-type" evidence="13">
    <location>
        <begin position="159"/>
        <end position="239"/>
    </location>
</feature>
<dbReference type="AlphaFoldDB" id="A0A455SX38"/>
<dbReference type="SUPFAM" id="SSF54534">
    <property type="entry name" value="FKBP-like"/>
    <property type="match status" value="1"/>
</dbReference>
<dbReference type="EC" id="5.2.1.8" evidence="3 11"/>
<protein>
    <recommendedName>
        <fullName evidence="4 11">Trigger factor</fullName>
        <shortName evidence="11">TF</shortName>
        <ecNumber evidence="3 11">5.2.1.8</ecNumber>
    </recommendedName>
    <alternativeName>
        <fullName evidence="10 11">PPIase</fullName>
    </alternativeName>
</protein>
<feature type="domain" description="Trigger factor C-terminal" evidence="15">
    <location>
        <begin position="265"/>
        <end position="382"/>
    </location>
</feature>
<dbReference type="PANTHER" id="PTHR30560:SF3">
    <property type="entry name" value="TRIGGER FACTOR-LIKE PROTEIN TIG, CHLOROPLASTIC"/>
    <property type="match status" value="1"/>
</dbReference>
<keyword evidence="8 11" id="KW-0413">Isomerase</keyword>
<feature type="domain" description="Trigger factor ribosome-binding bacterial" evidence="14">
    <location>
        <begin position="1"/>
        <end position="145"/>
    </location>
</feature>
<evidence type="ECO:0000256" key="10">
    <source>
        <dbReference type="ARBA" id="ARBA00029986"/>
    </source>
</evidence>
<dbReference type="GO" id="GO:0043335">
    <property type="term" value="P:protein unfolding"/>
    <property type="evidence" value="ECO:0007669"/>
    <property type="project" value="TreeGrafter"/>
</dbReference>
<dbReference type="GO" id="GO:0051083">
    <property type="term" value="P:'de novo' cotranslational protein folding"/>
    <property type="evidence" value="ECO:0007669"/>
    <property type="project" value="TreeGrafter"/>
</dbReference>
<dbReference type="Pfam" id="PF05697">
    <property type="entry name" value="Trigger_N"/>
    <property type="match status" value="1"/>
</dbReference>
<reference evidence="16" key="1">
    <citation type="submission" date="2018-12" db="EMBL/GenBank/DDBJ databases">
        <title>Novel natural products biosynthetic potential of the class Ktedonobacteria.</title>
        <authorList>
            <person name="Zheng Y."/>
            <person name="Saitou A."/>
            <person name="Wang C.M."/>
            <person name="Toyoda A."/>
            <person name="Minakuchi Y."/>
            <person name="Sekiguchi Y."/>
            <person name="Ueda K."/>
            <person name="Takano H."/>
            <person name="Sakai Y."/>
            <person name="Yokota A."/>
            <person name="Yabe S."/>
        </authorList>
    </citation>
    <scope>NUCLEOTIDE SEQUENCE</scope>
    <source>
        <strain evidence="16">COM3</strain>
    </source>
</reference>
<dbReference type="GO" id="GO:0051301">
    <property type="term" value="P:cell division"/>
    <property type="evidence" value="ECO:0007669"/>
    <property type="project" value="UniProtKB-KW"/>
</dbReference>
<evidence type="ECO:0000256" key="8">
    <source>
        <dbReference type="ARBA" id="ARBA00023235"/>
    </source>
</evidence>
<dbReference type="InterPro" id="IPR008881">
    <property type="entry name" value="Trigger_fac_ribosome-bd_bac"/>
</dbReference>
<evidence type="ECO:0000259" key="15">
    <source>
        <dbReference type="Pfam" id="PF05698"/>
    </source>
</evidence>
<comment type="similarity">
    <text evidence="2 11">Belongs to the FKBP-type PPIase family. Tig subfamily.</text>
</comment>
<evidence type="ECO:0000256" key="11">
    <source>
        <dbReference type="HAMAP-Rule" id="MF_00303"/>
    </source>
</evidence>
<dbReference type="PANTHER" id="PTHR30560">
    <property type="entry name" value="TRIGGER FACTOR CHAPERONE AND PEPTIDYL-PROLYL CIS/TRANS ISOMERASE"/>
    <property type="match status" value="1"/>
</dbReference>
<dbReference type="SUPFAM" id="SSF109998">
    <property type="entry name" value="Triger factor/SurA peptide-binding domain-like"/>
    <property type="match status" value="1"/>
</dbReference>
<dbReference type="InterPro" id="IPR001179">
    <property type="entry name" value="PPIase_FKBP_dom"/>
</dbReference>
<proteinExistence type="inferred from homology"/>
<comment type="function">
    <text evidence="11">Involved in protein export. Acts as a chaperone by maintaining the newly synthesized protein in an open conformation. Functions as a peptidyl-prolyl cis-trans isomerase.</text>
</comment>
<dbReference type="GO" id="GO:0015031">
    <property type="term" value="P:protein transport"/>
    <property type="evidence" value="ECO:0007669"/>
    <property type="project" value="UniProtKB-UniRule"/>
</dbReference>
<feature type="compositionally biased region" description="Polar residues" evidence="12">
    <location>
        <begin position="464"/>
        <end position="478"/>
    </location>
</feature>
<evidence type="ECO:0000256" key="5">
    <source>
        <dbReference type="ARBA" id="ARBA00022618"/>
    </source>
</evidence>
<organism evidence="16">
    <name type="scientific">Thermosporothrix sp. COM3</name>
    <dbReference type="NCBI Taxonomy" id="2490863"/>
    <lineage>
        <taxon>Bacteria</taxon>
        <taxon>Bacillati</taxon>
        <taxon>Chloroflexota</taxon>
        <taxon>Ktedonobacteria</taxon>
        <taxon>Ktedonobacterales</taxon>
        <taxon>Thermosporotrichaceae</taxon>
        <taxon>Thermosporothrix</taxon>
    </lineage>
</organism>
<dbReference type="InterPro" id="IPR037041">
    <property type="entry name" value="Trigger_fac_C_sf"/>
</dbReference>
<evidence type="ECO:0000256" key="7">
    <source>
        <dbReference type="ARBA" id="ARBA00023186"/>
    </source>
</evidence>
<evidence type="ECO:0000313" key="16">
    <source>
        <dbReference type="EMBL" id="BBH89704.1"/>
    </source>
</evidence>
<dbReference type="EMBL" id="AP019376">
    <property type="protein sequence ID" value="BBH89704.1"/>
    <property type="molecule type" value="Genomic_DNA"/>
</dbReference>
<feature type="region of interest" description="Disordered" evidence="12">
    <location>
        <begin position="422"/>
        <end position="478"/>
    </location>
</feature>
<dbReference type="Gene3D" id="1.10.3120.10">
    <property type="entry name" value="Trigger factor, C-terminal domain"/>
    <property type="match status" value="1"/>
</dbReference>
<dbReference type="InterPro" id="IPR027304">
    <property type="entry name" value="Trigger_fact/SurA_dom_sf"/>
</dbReference>
<comment type="domain">
    <text evidence="11">Consists of 3 domains; the N-terminus binds the ribosome, the middle domain has PPIase activity, while the C-terminus has intrinsic chaperone activity on its own.</text>
</comment>
<comment type="catalytic activity">
    <reaction evidence="1 11">
        <text>[protein]-peptidylproline (omega=180) = [protein]-peptidylproline (omega=0)</text>
        <dbReference type="Rhea" id="RHEA:16237"/>
        <dbReference type="Rhea" id="RHEA-COMP:10747"/>
        <dbReference type="Rhea" id="RHEA-COMP:10748"/>
        <dbReference type="ChEBI" id="CHEBI:83833"/>
        <dbReference type="ChEBI" id="CHEBI:83834"/>
        <dbReference type="EC" id="5.2.1.8"/>
    </reaction>
</comment>
<evidence type="ECO:0000259" key="13">
    <source>
        <dbReference type="Pfam" id="PF00254"/>
    </source>
</evidence>
<evidence type="ECO:0000256" key="1">
    <source>
        <dbReference type="ARBA" id="ARBA00000971"/>
    </source>
</evidence>
<feature type="compositionally biased region" description="Basic and acidic residues" evidence="12">
    <location>
        <begin position="451"/>
        <end position="461"/>
    </location>
</feature>
<dbReference type="InterPro" id="IPR005215">
    <property type="entry name" value="Trig_fac"/>
</dbReference>
<dbReference type="Pfam" id="PF05698">
    <property type="entry name" value="Trigger_C"/>
    <property type="match status" value="1"/>
</dbReference>
<evidence type="ECO:0000259" key="14">
    <source>
        <dbReference type="Pfam" id="PF05697"/>
    </source>
</evidence>
<comment type="subcellular location">
    <subcellularLocation>
        <location evidence="11">Cytoplasm</location>
    </subcellularLocation>
    <text evidence="11">About half TF is bound to the ribosome near the polypeptide exit tunnel while the other half is free in the cytoplasm.</text>
</comment>
<dbReference type="GO" id="GO:0043022">
    <property type="term" value="F:ribosome binding"/>
    <property type="evidence" value="ECO:0007669"/>
    <property type="project" value="TreeGrafter"/>
</dbReference>
<accession>A0A455SX38</accession>
<dbReference type="Gene3D" id="3.10.50.40">
    <property type="match status" value="1"/>
</dbReference>
<evidence type="ECO:0000256" key="4">
    <source>
        <dbReference type="ARBA" id="ARBA00016902"/>
    </source>
</evidence>
<keyword evidence="9 11" id="KW-0131">Cell cycle</keyword>
<dbReference type="SUPFAM" id="SSF102735">
    <property type="entry name" value="Trigger factor ribosome-binding domain"/>
    <property type="match status" value="1"/>
</dbReference>
<dbReference type="Gene3D" id="3.30.70.1050">
    <property type="entry name" value="Trigger factor ribosome-binding domain"/>
    <property type="match status" value="1"/>
</dbReference>
<sequence length="478" mass="54144">MKVSVEKLPTSEAVLEVDLSWDEIEKASDKAFKKIVKQIDVPGFRRGKAPRSLVERRVGKEYIYQEGIDDLISEAYRKSLLEHELTPITQPTLDAPLFEQGQDYHCTIKVPVITPVELGDYHSLKFEREEASVTSEEVDKEIEALRERAATWEPVEDRPADYGDRVTVDMRVTSGEQKVSDLKDNPFELTKERVGLFTGMDQEVVGMKPGEEKSFTTTIPEDYGNEKLAGKPAEYTVKVHKIERKVLPELNDEFAAKVSNDEITSLEDLSKVISDNLLANKKRQLDEELRNKVVDAVIEQSNFTIHPLLIDEQVEDMAHQFSHMLEHQGLSFDQYLMLSRKSREEYMKELRPDAEKSIKRQLVLDAVAEKENIQVDPEEVDALFSLYEQSGQAVARTKENRDALARSYRREKAVSRLVDLAAGPDPDQAVTEEVAEENAKAAAEAAEDISPEVHNENKQENEESATSLPDETAAQTKE</sequence>
<dbReference type="Pfam" id="PF00254">
    <property type="entry name" value="FKBP_C"/>
    <property type="match status" value="1"/>
</dbReference>
<dbReference type="InterPro" id="IPR036611">
    <property type="entry name" value="Trigger_fac_ribosome-bd_sf"/>
</dbReference>
<gene>
    <name evidence="11 16" type="primary">tig</name>
    <name evidence="16" type="ORF">KTC_44550</name>
</gene>
<keyword evidence="7 11" id="KW-0143">Chaperone</keyword>
<dbReference type="PIRSF" id="PIRSF003095">
    <property type="entry name" value="Trigger_factor"/>
    <property type="match status" value="1"/>
</dbReference>
<dbReference type="GO" id="GO:0044183">
    <property type="term" value="F:protein folding chaperone"/>
    <property type="evidence" value="ECO:0007669"/>
    <property type="project" value="TreeGrafter"/>
</dbReference>
<dbReference type="GO" id="GO:0005737">
    <property type="term" value="C:cytoplasm"/>
    <property type="evidence" value="ECO:0007669"/>
    <property type="project" value="UniProtKB-SubCell"/>
</dbReference>
<dbReference type="NCBIfam" id="TIGR00115">
    <property type="entry name" value="tig"/>
    <property type="match status" value="1"/>
</dbReference>
<evidence type="ECO:0000256" key="2">
    <source>
        <dbReference type="ARBA" id="ARBA00005464"/>
    </source>
</evidence>
<evidence type="ECO:0000256" key="12">
    <source>
        <dbReference type="SAM" id="MobiDB-lite"/>
    </source>
</evidence>
<dbReference type="InterPro" id="IPR046357">
    <property type="entry name" value="PPIase_dom_sf"/>
</dbReference>
<evidence type="ECO:0000256" key="9">
    <source>
        <dbReference type="ARBA" id="ARBA00023306"/>
    </source>
</evidence>
<keyword evidence="6 11" id="KW-0697">Rotamase</keyword>
<keyword evidence="11" id="KW-0963">Cytoplasm</keyword>
<dbReference type="InterPro" id="IPR008880">
    <property type="entry name" value="Trigger_fac_C"/>
</dbReference>
<name>A0A455SX38_9CHLR</name>
<keyword evidence="5 11" id="KW-0132">Cell division</keyword>
<evidence type="ECO:0000256" key="6">
    <source>
        <dbReference type="ARBA" id="ARBA00023110"/>
    </source>
</evidence>
<evidence type="ECO:0000256" key="3">
    <source>
        <dbReference type="ARBA" id="ARBA00013194"/>
    </source>
</evidence>
<dbReference type="HAMAP" id="MF_00303">
    <property type="entry name" value="Trigger_factor_Tig"/>
    <property type="match status" value="1"/>
</dbReference>